<dbReference type="OrthoDB" id="226716at2"/>
<protein>
    <submittedName>
        <fullName evidence="2">Cycloinulo-oligosaccharide fructanotransferase-like protein</fullName>
    </submittedName>
</protein>
<dbReference type="AlphaFoldDB" id="A3ZMS8"/>
<reference evidence="2 3" key="1">
    <citation type="submission" date="2006-02" db="EMBL/GenBank/DDBJ databases">
        <authorList>
            <person name="Amann R."/>
            <person name="Ferriera S."/>
            <person name="Johnson J."/>
            <person name="Kravitz S."/>
            <person name="Halpern A."/>
            <person name="Remington K."/>
            <person name="Beeson K."/>
            <person name="Tran B."/>
            <person name="Rogers Y.-H."/>
            <person name="Friedman R."/>
            <person name="Venter J.C."/>
        </authorList>
    </citation>
    <scope>NUCLEOTIDE SEQUENCE [LARGE SCALE GENOMIC DNA]</scope>
    <source>
        <strain evidence="2 3">DSM 3645</strain>
    </source>
</reference>
<sequence length="524" mass="55956">MSHPDLHRILPLVEASLAGRLTPQQKEDLENALAESEELRIAYLQAISMHLDLDQLSRTDEDVPTTKKAATALSAPASTSGKRTFVAASLAACLVVGLFGVYFLASNAKKSPDSAPLVQNEDASPVIVEVASAVIFGEGGAPSPGQRISIGRKYILTQGYLAIRFHSGARAVLQAPSVFSAMGEESLLVRSGQCSVFAPPGAEGFQLLSPSAEIVDLGTRFVVNVAETGETQLSVVEGEATMSALENSETKPIMHLRVGDAAQVDPGSSPRRLTAPSGSLSYREKLPDRVVSYEATMIDSLANELLSITIQRDGVIGVYGREDLVRAGVVEFSGGIDAATFCTRMGDSLPEGKDRLSLLDGDYSLVTGIINPGSSETQPVCMAVEFEEPIVNAPGPDIVLFDLQLLVLDPDGDKVHLRSGDDRVLRPELVIEKFDIGLNSPSALDLLPHCTYRSLEVTTSVGDLVNKQFMHGRQVNIDSRALAVGVDLSSLGYQEGESLTRLEFLHPTNGVDPVLIVGLRSQNR</sequence>
<evidence type="ECO:0000256" key="1">
    <source>
        <dbReference type="SAM" id="Phobius"/>
    </source>
</evidence>
<keyword evidence="2" id="KW-0808">Transferase</keyword>
<accession>A3ZMS8</accession>
<dbReference type="Proteomes" id="UP000004358">
    <property type="component" value="Unassembled WGS sequence"/>
</dbReference>
<dbReference type="GO" id="GO:0016989">
    <property type="term" value="F:sigma factor antagonist activity"/>
    <property type="evidence" value="ECO:0007669"/>
    <property type="project" value="TreeGrafter"/>
</dbReference>
<dbReference type="GO" id="GO:0016740">
    <property type="term" value="F:transferase activity"/>
    <property type="evidence" value="ECO:0007669"/>
    <property type="project" value="UniProtKB-KW"/>
</dbReference>
<gene>
    <name evidence="2" type="ORF">DSM3645_01030</name>
</gene>
<dbReference type="HOGENOM" id="CLU_519419_0_0_0"/>
<dbReference type="RefSeq" id="WP_002650096.1">
    <property type="nucleotide sequence ID" value="NZ_AANZ01000002.1"/>
</dbReference>
<proteinExistence type="predicted"/>
<dbReference type="PANTHER" id="PTHR30273:SF2">
    <property type="entry name" value="PROTEIN FECR"/>
    <property type="match status" value="1"/>
</dbReference>
<evidence type="ECO:0000313" key="2">
    <source>
        <dbReference type="EMBL" id="EAQ82254.1"/>
    </source>
</evidence>
<dbReference type="EMBL" id="AANZ01000002">
    <property type="protein sequence ID" value="EAQ82254.1"/>
    <property type="molecule type" value="Genomic_DNA"/>
</dbReference>
<organism evidence="2 3">
    <name type="scientific">Blastopirellula marina DSM 3645</name>
    <dbReference type="NCBI Taxonomy" id="314230"/>
    <lineage>
        <taxon>Bacteria</taxon>
        <taxon>Pseudomonadati</taxon>
        <taxon>Planctomycetota</taxon>
        <taxon>Planctomycetia</taxon>
        <taxon>Pirellulales</taxon>
        <taxon>Pirellulaceae</taxon>
        <taxon>Blastopirellula</taxon>
    </lineage>
</organism>
<evidence type="ECO:0000313" key="3">
    <source>
        <dbReference type="Proteomes" id="UP000004358"/>
    </source>
</evidence>
<name>A3ZMS8_9BACT</name>
<keyword evidence="1" id="KW-0472">Membrane</keyword>
<dbReference type="PANTHER" id="PTHR30273">
    <property type="entry name" value="PERIPLASMIC SIGNAL SENSOR AND SIGMA FACTOR ACTIVATOR FECR-RELATED"/>
    <property type="match status" value="1"/>
</dbReference>
<comment type="caution">
    <text evidence="2">The sequence shown here is derived from an EMBL/GenBank/DDBJ whole genome shotgun (WGS) entry which is preliminary data.</text>
</comment>
<keyword evidence="1" id="KW-0812">Transmembrane</keyword>
<keyword evidence="1" id="KW-1133">Transmembrane helix</keyword>
<feature type="transmembrane region" description="Helical" evidence="1">
    <location>
        <begin position="85"/>
        <end position="105"/>
    </location>
</feature>
<dbReference type="InterPro" id="IPR012373">
    <property type="entry name" value="Ferrdict_sens_TM"/>
</dbReference>